<dbReference type="PANTHER" id="PTHR43300">
    <property type="entry name" value="ACETYLTRANSFERASE"/>
    <property type="match status" value="1"/>
</dbReference>
<proteinExistence type="inferred from homology"/>
<accession>A0ABW0BSE4</accession>
<dbReference type="InterPro" id="IPR011004">
    <property type="entry name" value="Trimer_LpxA-like_sf"/>
</dbReference>
<comment type="caution">
    <text evidence="2">The sequence shown here is derived from an EMBL/GenBank/DDBJ whole genome shotgun (WGS) entry which is preliminary data.</text>
</comment>
<protein>
    <recommendedName>
        <fullName evidence="4">PglD N-terminal domain-containing protein</fullName>
    </recommendedName>
</protein>
<dbReference type="InterPro" id="IPR050179">
    <property type="entry name" value="Trans_hexapeptide_repeat"/>
</dbReference>
<keyword evidence="3" id="KW-1185">Reference proteome</keyword>
<reference evidence="3" key="1">
    <citation type="journal article" date="2019" name="Int. J. Syst. Evol. Microbiol.">
        <title>The Global Catalogue of Microorganisms (GCM) 10K type strain sequencing project: providing services to taxonomists for standard genome sequencing and annotation.</title>
        <authorList>
            <consortium name="The Broad Institute Genomics Platform"/>
            <consortium name="The Broad Institute Genome Sequencing Center for Infectious Disease"/>
            <person name="Wu L."/>
            <person name="Ma J."/>
        </authorList>
    </citation>
    <scope>NUCLEOTIDE SEQUENCE [LARGE SCALE GENOMIC DNA]</scope>
    <source>
        <strain evidence="3">CGMCC 1.7030</strain>
    </source>
</reference>
<evidence type="ECO:0000313" key="2">
    <source>
        <dbReference type="EMBL" id="MFC5190513.1"/>
    </source>
</evidence>
<dbReference type="Gene3D" id="3.40.50.720">
    <property type="entry name" value="NAD(P)-binding Rossmann-like Domain"/>
    <property type="match status" value="1"/>
</dbReference>
<evidence type="ECO:0000313" key="3">
    <source>
        <dbReference type="Proteomes" id="UP001596163"/>
    </source>
</evidence>
<sequence>MDLIIVGANKLGEYIAKNFSQFGLRHKILGFADESGSLEGKKVAGFPVLGQPDEILAGKKIAVVIALPSIYEKVGMIKKLASYKQLEFPNLISMGSWISRDCIFGKGNVILEGSLINFGTMVGNFNFLGEKCSIGHESVIGDCCYLEDEVNVGGYSILEGMVNMKKGSGINQGIRVGKESTIEKFAEIKEDLLPNSLAKK</sequence>
<evidence type="ECO:0000256" key="1">
    <source>
        <dbReference type="ARBA" id="ARBA00007274"/>
    </source>
</evidence>
<organism evidence="2 3">
    <name type="scientific">Algoriphagus aquatilis</name>
    <dbReference type="NCBI Taxonomy" id="490186"/>
    <lineage>
        <taxon>Bacteria</taxon>
        <taxon>Pseudomonadati</taxon>
        <taxon>Bacteroidota</taxon>
        <taxon>Cytophagia</taxon>
        <taxon>Cytophagales</taxon>
        <taxon>Cyclobacteriaceae</taxon>
        <taxon>Algoriphagus</taxon>
    </lineage>
</organism>
<gene>
    <name evidence="2" type="ORF">ACFPIK_01950</name>
</gene>
<name>A0ABW0BSE4_9BACT</name>
<comment type="similarity">
    <text evidence="1">Belongs to the transferase hexapeptide repeat family.</text>
</comment>
<dbReference type="Proteomes" id="UP001596163">
    <property type="component" value="Unassembled WGS sequence"/>
</dbReference>
<dbReference type="Gene3D" id="2.160.10.10">
    <property type="entry name" value="Hexapeptide repeat proteins"/>
    <property type="match status" value="1"/>
</dbReference>
<dbReference type="RefSeq" id="WP_377911658.1">
    <property type="nucleotide sequence ID" value="NZ_JBHSKS010000001.1"/>
</dbReference>
<dbReference type="PANTHER" id="PTHR43300:SF7">
    <property type="entry name" value="UDP-N-ACETYLBACILLOSAMINE N-ACETYLTRANSFERASE"/>
    <property type="match status" value="1"/>
</dbReference>
<dbReference type="EMBL" id="JBHSKS010000001">
    <property type="protein sequence ID" value="MFC5190513.1"/>
    <property type="molecule type" value="Genomic_DNA"/>
</dbReference>
<dbReference type="SUPFAM" id="SSF51161">
    <property type="entry name" value="Trimeric LpxA-like enzymes"/>
    <property type="match status" value="1"/>
</dbReference>
<evidence type="ECO:0008006" key="4">
    <source>
        <dbReference type="Google" id="ProtNLM"/>
    </source>
</evidence>